<dbReference type="SUPFAM" id="SSF54060">
    <property type="entry name" value="His-Me finger endonucleases"/>
    <property type="match status" value="1"/>
</dbReference>
<evidence type="ECO:0000256" key="1">
    <source>
        <dbReference type="PIRSR" id="PIRSR640255-1"/>
    </source>
</evidence>
<protein>
    <submittedName>
        <fullName evidence="5">DNA/RNA non-specific endonuclease</fullName>
    </submittedName>
</protein>
<organism evidence="5 6">
    <name type="scientific">Candidatus Spyradenecus faecavium</name>
    <dbReference type="NCBI Taxonomy" id="2840947"/>
    <lineage>
        <taxon>Bacteria</taxon>
        <taxon>Pseudomonadati</taxon>
        <taxon>Lentisphaerota</taxon>
        <taxon>Lentisphaeria</taxon>
        <taxon>Lentisphaerales</taxon>
        <taxon>Lentisphaeraceae</taxon>
        <taxon>Lentisphaeraceae incertae sedis</taxon>
        <taxon>Candidatus Spyradenecus</taxon>
    </lineage>
</organism>
<dbReference type="InterPro" id="IPR001604">
    <property type="entry name" value="Endo_G_ENPP1-like_dom"/>
</dbReference>
<evidence type="ECO:0000313" key="5">
    <source>
        <dbReference type="EMBL" id="HIV09871.1"/>
    </source>
</evidence>
<dbReference type="GO" id="GO:0046872">
    <property type="term" value="F:metal ion binding"/>
    <property type="evidence" value="ECO:0007669"/>
    <property type="project" value="UniProtKB-KW"/>
</dbReference>
<dbReference type="GO" id="GO:0003676">
    <property type="term" value="F:nucleic acid binding"/>
    <property type="evidence" value="ECO:0007669"/>
    <property type="project" value="InterPro"/>
</dbReference>
<evidence type="ECO:0000313" key="6">
    <source>
        <dbReference type="Proteomes" id="UP000886845"/>
    </source>
</evidence>
<keyword evidence="2" id="KW-0479">Metal-binding</keyword>
<dbReference type="Gene3D" id="3.40.570.10">
    <property type="entry name" value="Extracellular Endonuclease, subunit A"/>
    <property type="match status" value="1"/>
</dbReference>
<dbReference type="GO" id="GO:0016787">
    <property type="term" value="F:hydrolase activity"/>
    <property type="evidence" value="ECO:0007669"/>
    <property type="project" value="InterPro"/>
</dbReference>
<evidence type="ECO:0000259" key="4">
    <source>
        <dbReference type="SMART" id="SM00892"/>
    </source>
</evidence>
<reference evidence="5" key="2">
    <citation type="journal article" date="2021" name="PeerJ">
        <title>Extensive microbial diversity within the chicken gut microbiome revealed by metagenomics and culture.</title>
        <authorList>
            <person name="Gilroy R."/>
            <person name="Ravi A."/>
            <person name="Getino M."/>
            <person name="Pursley I."/>
            <person name="Horton D.L."/>
            <person name="Alikhan N.F."/>
            <person name="Baker D."/>
            <person name="Gharbi K."/>
            <person name="Hall N."/>
            <person name="Watson M."/>
            <person name="Adriaenssens E.M."/>
            <person name="Foster-Nyarko E."/>
            <person name="Jarju S."/>
            <person name="Secka A."/>
            <person name="Antonio M."/>
            <person name="Oren A."/>
            <person name="Chaudhuri R.R."/>
            <person name="La Ragione R."/>
            <person name="Hildebrand F."/>
            <person name="Pallen M.J."/>
        </authorList>
    </citation>
    <scope>NUCLEOTIDE SEQUENCE</scope>
    <source>
        <strain evidence="5">35461</strain>
    </source>
</reference>
<feature type="domain" description="DNA/RNA non-specific endonuclease/pyrophosphatase/phosphodiesterase" evidence="4">
    <location>
        <begin position="111"/>
        <end position="311"/>
    </location>
</feature>
<keyword evidence="5" id="KW-0540">Nuclease</keyword>
<feature type="active site" description="Proton acceptor" evidence="1">
    <location>
        <position position="173"/>
    </location>
</feature>
<dbReference type="PANTHER" id="PTHR13966">
    <property type="entry name" value="ENDONUCLEASE RELATED"/>
    <property type="match status" value="1"/>
</dbReference>
<dbReference type="EMBL" id="DVOR01000229">
    <property type="protein sequence ID" value="HIV09871.1"/>
    <property type="molecule type" value="Genomic_DNA"/>
</dbReference>
<evidence type="ECO:0000256" key="2">
    <source>
        <dbReference type="PIRSR" id="PIRSR640255-2"/>
    </source>
</evidence>
<name>A0A9D1NNE2_9BACT</name>
<dbReference type="SMART" id="SM00892">
    <property type="entry name" value="Endonuclease_NS"/>
    <property type="match status" value="1"/>
</dbReference>
<sequence length="331" mass="37610">MKKRPAKNAHRWDWFHYHRLRWCGLFALTVALVFGNCFAHLPTETRAKFGPFEVICESLGAATAGLTDTIGLTGHDASVAYEKEPPLVPLPFGVPQVADATKVPGDVQVLKRQGYWVGYSPSLRRPVWAAYAIPVDRILESIPDRPARFFRDEDVRSSPVHEDYTGSGYDRGHLAPNYAIATRYGVAAQKETFLLTNVAPQEPELNRGPWRILEGFIADDLPERVGTVWVIVCLVTGDETIQTRRRGDTHINIPDGFGMILASVKEGRLYAIALYMPQDTEETKRPRYCFRSIRWLEERTGLNFFGALSQDRQDALETVEVTRFWPQWELF</sequence>
<dbReference type="AlphaFoldDB" id="A0A9D1NNE2"/>
<gene>
    <name evidence="5" type="ORF">IAC79_07145</name>
</gene>
<dbReference type="SMART" id="SM00477">
    <property type="entry name" value="NUC"/>
    <property type="match status" value="1"/>
</dbReference>
<dbReference type="InterPro" id="IPR044929">
    <property type="entry name" value="DNA/RNA_non-sp_Endonuclease_sf"/>
</dbReference>
<dbReference type="InterPro" id="IPR040255">
    <property type="entry name" value="Non-specific_endonuclease"/>
</dbReference>
<feature type="domain" description="ENPP1-3/EXOG-like endonuclease/phosphodiesterase" evidence="3">
    <location>
        <begin position="112"/>
        <end position="311"/>
    </location>
</feature>
<evidence type="ECO:0000259" key="3">
    <source>
        <dbReference type="SMART" id="SM00477"/>
    </source>
</evidence>
<dbReference type="Pfam" id="PF01223">
    <property type="entry name" value="Endonuclease_NS"/>
    <property type="match status" value="1"/>
</dbReference>
<keyword evidence="5" id="KW-0255">Endonuclease</keyword>
<dbReference type="Proteomes" id="UP000886845">
    <property type="component" value="Unassembled WGS sequence"/>
</dbReference>
<dbReference type="PANTHER" id="PTHR13966:SF5">
    <property type="entry name" value="ENDONUCLEASE G, MITOCHONDRIAL"/>
    <property type="match status" value="1"/>
</dbReference>
<dbReference type="InterPro" id="IPR044925">
    <property type="entry name" value="His-Me_finger_sf"/>
</dbReference>
<dbReference type="InterPro" id="IPR020821">
    <property type="entry name" value="ENPP1-3/EXOG-like_nuc-like"/>
</dbReference>
<reference evidence="5" key="1">
    <citation type="submission" date="2020-10" db="EMBL/GenBank/DDBJ databases">
        <authorList>
            <person name="Gilroy R."/>
        </authorList>
    </citation>
    <scope>NUCLEOTIDE SEQUENCE</scope>
    <source>
        <strain evidence="5">35461</strain>
    </source>
</reference>
<accession>A0A9D1NNE2</accession>
<keyword evidence="5" id="KW-0378">Hydrolase</keyword>
<comment type="caution">
    <text evidence="5">The sequence shown here is derived from an EMBL/GenBank/DDBJ whole genome shotgun (WGS) entry which is preliminary data.</text>
</comment>
<dbReference type="GO" id="GO:0004519">
    <property type="term" value="F:endonuclease activity"/>
    <property type="evidence" value="ECO:0007669"/>
    <property type="project" value="UniProtKB-KW"/>
</dbReference>
<proteinExistence type="predicted"/>
<feature type="binding site" evidence="2">
    <location>
        <position position="206"/>
    </location>
    <ligand>
        <name>Mg(2+)</name>
        <dbReference type="ChEBI" id="CHEBI:18420"/>
        <note>catalytic</note>
    </ligand>
</feature>